<name>A0A0G4HBX8_9ALVE</name>
<dbReference type="PhylomeDB" id="A0A0G4HBX8"/>
<dbReference type="EMBL" id="CDMZ01002202">
    <property type="protein sequence ID" value="CEM41278.1"/>
    <property type="molecule type" value="Genomic_DNA"/>
</dbReference>
<sequence length="158" mass="18151">MDQETIMTKYLGSSHCLLLLDEINAILAYAKAEGQKKELYRFLKENFCIKKRRLYIFSSHRFFTVYEIPKLEKVLSGGDTERQVHVVHLPVLCNRWDDAKGLVQDAPSRAFASYFGRLLGLIVSERINRTSPQESVRGASALPPDKFDEWLFVLLNVA</sequence>
<protein>
    <submittedName>
        <fullName evidence="1">Uncharacterized protein</fullName>
    </submittedName>
</protein>
<dbReference type="AlphaFoldDB" id="A0A0G4HBX8"/>
<reference evidence="1" key="1">
    <citation type="submission" date="2014-11" db="EMBL/GenBank/DDBJ databases">
        <authorList>
            <person name="Otto D Thomas"/>
            <person name="Naeem Raeece"/>
        </authorList>
    </citation>
    <scope>NUCLEOTIDE SEQUENCE</scope>
</reference>
<accession>A0A0G4HBX8</accession>
<evidence type="ECO:0000313" key="1">
    <source>
        <dbReference type="EMBL" id="CEM41278.1"/>
    </source>
</evidence>
<organism evidence="1">
    <name type="scientific">Chromera velia CCMP2878</name>
    <dbReference type="NCBI Taxonomy" id="1169474"/>
    <lineage>
        <taxon>Eukaryota</taxon>
        <taxon>Sar</taxon>
        <taxon>Alveolata</taxon>
        <taxon>Colpodellida</taxon>
        <taxon>Chromeraceae</taxon>
        <taxon>Chromera</taxon>
    </lineage>
</organism>
<gene>
    <name evidence="1" type="ORF">Cvel_920</name>
</gene>
<dbReference type="VEuPathDB" id="CryptoDB:Cvel_920"/>
<proteinExistence type="predicted"/>